<dbReference type="InParanoid" id="A0A0J6ZS60"/>
<dbReference type="OrthoDB" id="1625085at2"/>
<proteinExistence type="predicted"/>
<reference evidence="2 3" key="1">
    <citation type="submission" date="2015-06" db="EMBL/GenBank/DDBJ databases">
        <title>Draft genome sequence of beer spoilage bacterium Megasphaera cerevisiae type strain 20462.</title>
        <authorList>
            <person name="Kutumbaka K."/>
            <person name="Pasmowitz J."/>
            <person name="Mategko J."/>
            <person name="Reyes D."/>
            <person name="Friedrich A."/>
            <person name="Han S."/>
            <person name="Martens-Habbena W."/>
            <person name="Neal-McKinney J."/>
            <person name="Janagama H.K."/>
            <person name="Nadala C."/>
            <person name="Samadpour M."/>
        </authorList>
    </citation>
    <scope>NUCLEOTIDE SEQUENCE [LARGE SCALE GENOMIC DNA]</scope>
    <source>
        <strain evidence="2 3">DSM 20462</strain>
    </source>
</reference>
<keyword evidence="3" id="KW-1185">Reference proteome</keyword>
<evidence type="ECO:0000313" key="3">
    <source>
        <dbReference type="Proteomes" id="UP000036503"/>
    </source>
</evidence>
<dbReference type="STRING" id="39029.BSR42_06885"/>
<comment type="caution">
    <text evidence="2">The sequence shown here is derived from an EMBL/GenBank/DDBJ whole genome shotgun (WGS) entry which is preliminary data.</text>
</comment>
<accession>A0A0J6ZS60</accession>
<dbReference type="PATRIC" id="fig|1122219.3.peg.302"/>
<dbReference type="EMBL" id="LEKT01000002">
    <property type="protein sequence ID" value="KMO87796.1"/>
    <property type="molecule type" value="Genomic_DNA"/>
</dbReference>
<dbReference type="RefSeq" id="WP_048513015.1">
    <property type="nucleotide sequence ID" value="NZ_FUXD01000009.1"/>
</dbReference>
<feature type="signal peptide" evidence="1">
    <location>
        <begin position="1"/>
        <end position="22"/>
    </location>
</feature>
<dbReference type="Proteomes" id="UP000036503">
    <property type="component" value="Unassembled WGS sequence"/>
</dbReference>
<organism evidence="2 3">
    <name type="scientific">Megasphaera cerevisiae DSM 20462</name>
    <dbReference type="NCBI Taxonomy" id="1122219"/>
    <lineage>
        <taxon>Bacteria</taxon>
        <taxon>Bacillati</taxon>
        <taxon>Bacillota</taxon>
        <taxon>Negativicutes</taxon>
        <taxon>Veillonellales</taxon>
        <taxon>Veillonellaceae</taxon>
        <taxon>Megasphaera</taxon>
    </lineage>
</organism>
<feature type="chain" id="PRO_5039296263" evidence="1">
    <location>
        <begin position="23"/>
        <end position="265"/>
    </location>
</feature>
<evidence type="ECO:0000313" key="2">
    <source>
        <dbReference type="EMBL" id="KMO87796.1"/>
    </source>
</evidence>
<protein>
    <submittedName>
        <fullName evidence="2">Uncharacterized protein</fullName>
    </submittedName>
</protein>
<evidence type="ECO:0000256" key="1">
    <source>
        <dbReference type="SAM" id="SignalP"/>
    </source>
</evidence>
<dbReference type="AlphaFoldDB" id="A0A0J6ZS60"/>
<sequence length="265" mass="28981">MKSAYVYIFSAFLCLGSILAVSAEDAAADHAVQPKQADTITMTDPFVHMKNPDKYYITKGSTYTNVTELLASLPEEATGLNQDHVSFRIDKQLIGEYFYHVKAYDSESHVMKGNYFVAKDDSCVWRLQDNTAAVLIYGNAEKLIQKAEVVIYPERIPLGSYGIVRVHVPGMLPYDIKVSSLNSSVAKLSDKMNIIPIAAGKTDIVVDLKIGTAMRTFTTAVSIVDTADKPEKNRPSPQTTIGIGIGWGSGWYHHGGGIGIGWGGW</sequence>
<gene>
    <name evidence="2" type="ORF">AB840_01340</name>
</gene>
<name>A0A0J6ZS60_9FIRM</name>
<keyword evidence="1" id="KW-0732">Signal</keyword>